<dbReference type="InterPro" id="IPR018490">
    <property type="entry name" value="cNMP-bd_dom_sf"/>
</dbReference>
<dbReference type="PROSITE" id="PS50042">
    <property type="entry name" value="CNMP_BINDING_3"/>
    <property type="match status" value="1"/>
</dbReference>
<evidence type="ECO:0000256" key="1">
    <source>
        <dbReference type="ARBA" id="ARBA00023015"/>
    </source>
</evidence>
<keyword evidence="3" id="KW-0804">Transcription</keyword>
<dbReference type="AlphaFoldDB" id="A0A9D1LAB5"/>
<accession>A0A9D1LAB5</accession>
<evidence type="ECO:0000259" key="4">
    <source>
        <dbReference type="PROSITE" id="PS50042"/>
    </source>
</evidence>
<dbReference type="CDD" id="cd00038">
    <property type="entry name" value="CAP_ED"/>
    <property type="match status" value="1"/>
</dbReference>
<protein>
    <submittedName>
        <fullName evidence="5">Crp/Fnr family transcriptional regulator</fullName>
    </submittedName>
</protein>
<keyword evidence="1" id="KW-0805">Transcription regulation</keyword>
<dbReference type="InterPro" id="IPR012318">
    <property type="entry name" value="HTH_CRP"/>
</dbReference>
<name>A0A9D1LAB5_9CLOT</name>
<evidence type="ECO:0000256" key="2">
    <source>
        <dbReference type="ARBA" id="ARBA00023125"/>
    </source>
</evidence>
<evidence type="ECO:0000313" key="5">
    <source>
        <dbReference type="EMBL" id="HIU29063.1"/>
    </source>
</evidence>
<dbReference type="SUPFAM" id="SSF51206">
    <property type="entry name" value="cAMP-binding domain-like"/>
    <property type="match status" value="1"/>
</dbReference>
<dbReference type="Pfam" id="PF13545">
    <property type="entry name" value="HTH_Crp_2"/>
    <property type="match status" value="1"/>
</dbReference>
<comment type="caution">
    <text evidence="5">The sequence shown here is derived from an EMBL/GenBank/DDBJ whole genome shotgun (WGS) entry which is preliminary data.</text>
</comment>
<dbReference type="EMBL" id="DVMM01000040">
    <property type="protein sequence ID" value="HIU29063.1"/>
    <property type="molecule type" value="Genomic_DNA"/>
</dbReference>
<dbReference type="GO" id="GO:0003677">
    <property type="term" value="F:DNA binding"/>
    <property type="evidence" value="ECO:0007669"/>
    <property type="project" value="UniProtKB-KW"/>
</dbReference>
<dbReference type="GO" id="GO:0006355">
    <property type="term" value="P:regulation of DNA-templated transcription"/>
    <property type="evidence" value="ECO:0007669"/>
    <property type="project" value="InterPro"/>
</dbReference>
<dbReference type="Gene3D" id="2.60.120.10">
    <property type="entry name" value="Jelly Rolls"/>
    <property type="match status" value="1"/>
</dbReference>
<reference evidence="5" key="1">
    <citation type="submission" date="2020-10" db="EMBL/GenBank/DDBJ databases">
        <authorList>
            <person name="Gilroy R."/>
        </authorList>
    </citation>
    <scope>NUCLEOTIDE SEQUENCE</scope>
    <source>
        <strain evidence="5">CHK195-4489</strain>
    </source>
</reference>
<keyword evidence="2" id="KW-0238">DNA-binding</keyword>
<evidence type="ECO:0000256" key="3">
    <source>
        <dbReference type="ARBA" id="ARBA00023163"/>
    </source>
</evidence>
<feature type="domain" description="Cyclic nucleotide-binding" evidence="4">
    <location>
        <begin position="6"/>
        <end position="103"/>
    </location>
</feature>
<reference evidence="5" key="2">
    <citation type="journal article" date="2021" name="PeerJ">
        <title>Extensive microbial diversity within the chicken gut microbiome revealed by metagenomics and culture.</title>
        <authorList>
            <person name="Gilroy R."/>
            <person name="Ravi A."/>
            <person name="Getino M."/>
            <person name="Pursley I."/>
            <person name="Horton D.L."/>
            <person name="Alikhan N.F."/>
            <person name="Baker D."/>
            <person name="Gharbi K."/>
            <person name="Hall N."/>
            <person name="Watson M."/>
            <person name="Adriaenssens E.M."/>
            <person name="Foster-Nyarko E."/>
            <person name="Jarju S."/>
            <person name="Secka A."/>
            <person name="Antonio M."/>
            <person name="Oren A."/>
            <person name="Chaudhuri R.R."/>
            <person name="La Ragione R."/>
            <person name="Hildebrand F."/>
            <person name="Pallen M.J."/>
        </authorList>
    </citation>
    <scope>NUCLEOTIDE SEQUENCE</scope>
    <source>
        <strain evidence="5">CHK195-4489</strain>
    </source>
</reference>
<dbReference type="InterPro" id="IPR000595">
    <property type="entry name" value="cNMP-bd_dom"/>
</dbReference>
<dbReference type="Proteomes" id="UP000824089">
    <property type="component" value="Unassembled WGS sequence"/>
</dbReference>
<dbReference type="InterPro" id="IPR014710">
    <property type="entry name" value="RmlC-like_jellyroll"/>
</dbReference>
<proteinExistence type="predicted"/>
<dbReference type="SUPFAM" id="SSF46785">
    <property type="entry name" value="Winged helix' DNA-binding domain"/>
    <property type="match status" value="1"/>
</dbReference>
<organism evidence="5 6">
    <name type="scientific">Candidatus Egerieisoma faecipullorum</name>
    <dbReference type="NCBI Taxonomy" id="2840963"/>
    <lineage>
        <taxon>Bacteria</taxon>
        <taxon>Bacillati</taxon>
        <taxon>Bacillota</taxon>
        <taxon>Clostridia</taxon>
        <taxon>Eubacteriales</taxon>
        <taxon>Clostridiaceae</taxon>
        <taxon>Clostridiaceae incertae sedis</taxon>
        <taxon>Candidatus Egerieisoma</taxon>
    </lineage>
</organism>
<dbReference type="Pfam" id="PF00027">
    <property type="entry name" value="cNMP_binding"/>
    <property type="match status" value="1"/>
</dbReference>
<sequence length="217" mass="24865">MSSLSIFSGITDQEKEHMFHCFSPVTKVFFEGETIMSYAHEIDKVGILLSGRAHLSCIDYEGRHSILEQLEKNDIFGEVFTLPLEDFQYFVAADSACDVLFIDYSQIIKRCSNACAEHSRLVNNLLQMTASKAQSMALHINILSRRTTRQKLLTYFEINALKTKEKYFPLPMSLSALADYISVDRSSMMRELRKMKEEGLIEDKTVDGKRYFCLARG</sequence>
<evidence type="ECO:0000313" key="6">
    <source>
        <dbReference type="Proteomes" id="UP000824089"/>
    </source>
</evidence>
<dbReference type="InterPro" id="IPR036390">
    <property type="entry name" value="WH_DNA-bd_sf"/>
</dbReference>
<gene>
    <name evidence="5" type="ORF">IAD50_02075</name>
</gene>